<dbReference type="EMBL" id="KK207832">
    <property type="protein sequence ID" value="EZF53016.1"/>
    <property type="molecule type" value="Genomic_DNA"/>
</dbReference>
<dbReference type="Proteomes" id="UP000023758">
    <property type="component" value="Unassembled WGS sequence"/>
</dbReference>
<proteinExistence type="predicted"/>
<dbReference type="Pfam" id="PF02383">
    <property type="entry name" value="Syja_N"/>
    <property type="match status" value="1"/>
</dbReference>
<dbReference type="PROSITE" id="PS50275">
    <property type="entry name" value="SAC"/>
    <property type="match status" value="1"/>
</dbReference>
<comment type="subcellular location">
    <subcellularLocation>
        <location evidence="1">Endomembrane system</location>
    </subcellularLocation>
</comment>
<protein>
    <recommendedName>
        <fullName evidence="5">SAC domain-containing protein</fullName>
    </recommendedName>
</protein>
<feature type="compositionally biased region" description="Basic and acidic residues" evidence="4">
    <location>
        <begin position="835"/>
        <end position="855"/>
    </location>
</feature>
<feature type="region of interest" description="Disordered" evidence="4">
    <location>
        <begin position="19"/>
        <end position="168"/>
    </location>
</feature>
<feature type="compositionally biased region" description="Basic and acidic residues" evidence="4">
    <location>
        <begin position="33"/>
        <end position="61"/>
    </location>
</feature>
<dbReference type="GO" id="GO:0012505">
    <property type="term" value="C:endomembrane system"/>
    <property type="evidence" value="ECO:0007669"/>
    <property type="project" value="UniProtKB-SubCell"/>
</dbReference>
<sequence>MESFDDVALSLKSVAEMGSFSGQSAGCQPQPHEPSDIRRTSFDKAAQRHDDEGLTNIKEDNNSPNSSLADSPATVLNPYDPQRTQGDKNRQTSQQTSNSTSIDNSFEERRGSTSMLIFDDDGEGGDEEPHVAKSFERTTSPTSAAHKGRDDTDTRSDGSSMGHAGQDGDLPFAKMHKFSLYETATKYYLVGMDLLDRRFRMLKIDRTSDPEEDLVFAEDETIYSKKEMNQLLDAVDDGNKSSGGLKLRCSTWGLLGFIRFTGSYYMLVITKRSQVAMLGGHYIYQIDGTELIPLESYTTARQRPEKHADEARFVAVMNNIDLTRSFYFSYSYNISRTLQDNIVAERQAIRSEQKNRGNGDPNSMFVWNQYLLNPVIKLLKNAFDWFLPITHGYVDQSAISIYGRLVYLTLIARRSRFFAGARYLKRGVNDLGYVANDVETEQIVSDMLTTSFHAPGPELYANPQYTSYVQHRGSIPLAWTQDSTGVTPKPDISLSVVDPFYSAAALHFNNLFERYGSPVYVLNLIKAREKIPRESKLLTEYTNAVNYLNQFLPDDKKIIYRAWDMSRASKSRDQDVIGTLESIADDIIPKTGFFRNGEDGASGLRMQNGVARTNCIDCLDRTNAAQFVIAKRALGYQLQALGLIDHTYIDYDTDAINTFTNMWHGHGDTIAVQYGGSHLVNTMATYRKLNQWTGHSRDMVESFKRYYNNSFLDAQRQEAYNLFLGNYVFSKNIPMLWNLSTDYYLHHSDPRTWLATHKQNYINWYNKEHLQKREMPPAPSASSALASKRIREFDDYWLEYYRPRAISSFSKMFSFKMRTKLPDYQLQSMHPGEHDLSPFVVRTDHEPDHQRDRRNTPNKRLTILEPSDELKDIKSNSHNGYSGAMPLQHWLQPSSGRLIPQAGILKGTQNALVTHSHPTNDPISLTSAYSQPPYNATKAQVAQWSFGQMIADSLNPSLSSAEAEEYERYVNHPLKVPLVVTSEASLTAASLEERGSNLDLFEYANQSNLEDANLNSIAESNMADYTDFLTVGDEGLTVNNEDYDKKRYKRYRQWLRGKSLFKQGVEV</sequence>
<dbReference type="PANTHER" id="PTHR45738:SF5">
    <property type="entry name" value="POLYPHOSPHOINOSITIDE PHOSPHATASE"/>
    <property type="match status" value="1"/>
</dbReference>
<evidence type="ECO:0000256" key="3">
    <source>
        <dbReference type="ARBA" id="ARBA00023136"/>
    </source>
</evidence>
<evidence type="ECO:0000256" key="4">
    <source>
        <dbReference type="SAM" id="MobiDB-lite"/>
    </source>
</evidence>
<gene>
    <name evidence="6" type="ORF">H103_04001</name>
</gene>
<dbReference type="AlphaFoldDB" id="A0A022W4F3"/>
<evidence type="ECO:0000256" key="2">
    <source>
        <dbReference type="ARBA" id="ARBA00022801"/>
    </source>
</evidence>
<evidence type="ECO:0000259" key="5">
    <source>
        <dbReference type="PROSITE" id="PS50275"/>
    </source>
</evidence>
<dbReference type="OrthoDB" id="405996at2759"/>
<feature type="domain" description="SAC" evidence="5">
    <location>
        <begin position="317"/>
        <end position="676"/>
    </location>
</feature>
<keyword evidence="3" id="KW-0472">Membrane</keyword>
<accession>A0A022W4F3</accession>
<name>A0A022W4F3_TRIRU</name>
<organism evidence="6">
    <name type="scientific">Trichophyton rubrum CBS 288.86</name>
    <dbReference type="NCBI Taxonomy" id="1215330"/>
    <lineage>
        <taxon>Eukaryota</taxon>
        <taxon>Fungi</taxon>
        <taxon>Dikarya</taxon>
        <taxon>Ascomycota</taxon>
        <taxon>Pezizomycotina</taxon>
        <taxon>Eurotiomycetes</taxon>
        <taxon>Eurotiomycetidae</taxon>
        <taxon>Onygenales</taxon>
        <taxon>Arthrodermataceae</taxon>
        <taxon>Trichophyton</taxon>
    </lineage>
</organism>
<feature type="region of interest" description="Disordered" evidence="4">
    <location>
        <begin position="835"/>
        <end position="859"/>
    </location>
</feature>
<dbReference type="GO" id="GO:0046856">
    <property type="term" value="P:phosphatidylinositol dephosphorylation"/>
    <property type="evidence" value="ECO:0007669"/>
    <property type="project" value="InterPro"/>
</dbReference>
<reference evidence="6" key="1">
    <citation type="submission" date="2014-02" db="EMBL/GenBank/DDBJ databases">
        <title>The Genome Sequence of Trichophyton rubrum (morphotype fischeri) CBS 288.86.</title>
        <authorList>
            <consortium name="The Broad Institute Genomics Platform"/>
            <person name="Cuomo C.A."/>
            <person name="White T.C."/>
            <person name="Graser Y."/>
            <person name="Martinez-Rossi N."/>
            <person name="Heitman J."/>
            <person name="Young S.K."/>
            <person name="Zeng Q."/>
            <person name="Gargeya S."/>
            <person name="Abouelleil A."/>
            <person name="Alvarado L."/>
            <person name="Chapman S.B."/>
            <person name="Gainer-Dewar J."/>
            <person name="Goldberg J."/>
            <person name="Griggs A."/>
            <person name="Gujja S."/>
            <person name="Hansen M."/>
            <person name="Howarth C."/>
            <person name="Imamovic A."/>
            <person name="Larimer J."/>
            <person name="Martinez D."/>
            <person name="Murphy C."/>
            <person name="Pearson M.D."/>
            <person name="Persinoti G."/>
            <person name="Poon T."/>
            <person name="Priest M."/>
            <person name="Roberts A.D."/>
            <person name="Saif S."/>
            <person name="Shea T.D."/>
            <person name="Sykes S.N."/>
            <person name="Wortman J."/>
            <person name="Nusbaum C."/>
            <person name="Birren B."/>
        </authorList>
    </citation>
    <scope>NUCLEOTIDE SEQUENCE [LARGE SCALE GENOMIC DNA]</scope>
    <source>
        <strain evidence="6">CBS 288.86</strain>
    </source>
</reference>
<keyword evidence="2" id="KW-0378">Hydrolase</keyword>
<dbReference type="HOGENOM" id="CLU_003016_0_0_1"/>
<dbReference type="PANTHER" id="PTHR45738">
    <property type="entry name" value="POLYPHOSPHOINOSITIDE PHOSPHATASE"/>
    <property type="match status" value="1"/>
</dbReference>
<dbReference type="InterPro" id="IPR002013">
    <property type="entry name" value="SAC_dom"/>
</dbReference>
<evidence type="ECO:0000256" key="1">
    <source>
        <dbReference type="ARBA" id="ARBA00004308"/>
    </source>
</evidence>
<feature type="compositionally biased region" description="Basic and acidic residues" evidence="4">
    <location>
        <begin position="127"/>
        <end position="136"/>
    </location>
</feature>
<feature type="compositionally biased region" description="Basic and acidic residues" evidence="4">
    <location>
        <begin position="147"/>
        <end position="156"/>
    </location>
</feature>
<feature type="compositionally biased region" description="Low complexity" evidence="4">
    <location>
        <begin position="91"/>
        <end position="104"/>
    </location>
</feature>
<dbReference type="InterPro" id="IPR043573">
    <property type="entry name" value="Fig4-like"/>
</dbReference>
<evidence type="ECO:0000313" key="6">
    <source>
        <dbReference type="EMBL" id="EZF53016.1"/>
    </source>
</evidence>
<dbReference type="GO" id="GO:0043813">
    <property type="term" value="F:phosphatidylinositol-3,5-bisphosphate 5-phosphatase activity"/>
    <property type="evidence" value="ECO:0007669"/>
    <property type="project" value="InterPro"/>
</dbReference>